<dbReference type="InterPro" id="IPR007061">
    <property type="entry name" value="MST-like"/>
</dbReference>
<dbReference type="EMBL" id="LNSV01000048">
    <property type="protein sequence ID" value="KUH37380.1"/>
    <property type="molecule type" value="Genomic_DNA"/>
</dbReference>
<dbReference type="Gene3D" id="1.20.120.450">
    <property type="entry name" value="dinb family like domain"/>
    <property type="match status" value="1"/>
</dbReference>
<dbReference type="InterPro" id="IPR034660">
    <property type="entry name" value="DinB/YfiT-like"/>
</dbReference>
<dbReference type="RefSeq" id="WP_058943355.1">
    <property type="nucleotide sequence ID" value="NZ_LNSV01000048.1"/>
</dbReference>
<proteinExistence type="predicted"/>
<protein>
    <submittedName>
        <fullName evidence="1">Mini-circle protein</fullName>
    </submittedName>
</protein>
<name>A0A100Y4B2_9ACTN</name>
<dbReference type="SUPFAM" id="SSF109854">
    <property type="entry name" value="DinB/YfiT-like putative metalloenzymes"/>
    <property type="match status" value="1"/>
</dbReference>
<dbReference type="Proteomes" id="UP000054011">
    <property type="component" value="Unassembled WGS sequence"/>
</dbReference>
<gene>
    <name evidence="1" type="ORF">ATE80_18610</name>
</gene>
<evidence type="ECO:0000313" key="2">
    <source>
        <dbReference type="Proteomes" id="UP000054011"/>
    </source>
</evidence>
<accession>A0A100Y4B2</accession>
<dbReference type="AlphaFoldDB" id="A0A100Y4B2"/>
<keyword evidence="2" id="KW-1185">Reference proteome</keyword>
<sequence length="167" mass="19173">MTRSDTPPSEDERAYLTTFLDYCRATAVSKCEGLSDEGARTAPLPASPLMTVAGLISHLRWVEHYWFEAIFLGEEDRAPWSQEDPDREMRVALDMPLEELLAEYRANSERYGRLVTEHDLDERAKRPVRDGRHVTLRWILMHLVEETARHNGHLDAIREIVDGTTGV</sequence>
<dbReference type="OrthoDB" id="4548523at2"/>
<dbReference type="STRING" id="936756.ATE80_18610"/>
<comment type="caution">
    <text evidence="1">The sequence shown here is derived from an EMBL/GenBank/DDBJ whole genome shotgun (WGS) entry which is preliminary data.</text>
</comment>
<organism evidence="1 2">
    <name type="scientific">Streptomyces kanasensis</name>
    <dbReference type="NCBI Taxonomy" id="936756"/>
    <lineage>
        <taxon>Bacteria</taxon>
        <taxon>Bacillati</taxon>
        <taxon>Actinomycetota</taxon>
        <taxon>Actinomycetes</taxon>
        <taxon>Kitasatosporales</taxon>
        <taxon>Streptomycetaceae</taxon>
        <taxon>Streptomyces</taxon>
    </lineage>
</organism>
<reference evidence="1 2" key="1">
    <citation type="submission" date="2015-11" db="EMBL/GenBank/DDBJ databases">
        <title>Genome-wide analysis reveals the secondary metabolome in Streptomyces kanasensis ZX01.</title>
        <authorList>
            <person name="Zhang G."/>
            <person name="Han L."/>
            <person name="Feng J."/>
            <person name="Zhang X."/>
        </authorList>
    </citation>
    <scope>NUCLEOTIDE SEQUENCE [LARGE SCALE GENOMIC DNA]</scope>
    <source>
        <strain evidence="1 2">ZX01</strain>
    </source>
</reference>
<evidence type="ECO:0000313" key="1">
    <source>
        <dbReference type="EMBL" id="KUH37380.1"/>
    </source>
</evidence>
<dbReference type="Pfam" id="PF04978">
    <property type="entry name" value="MST"/>
    <property type="match status" value="1"/>
</dbReference>